<dbReference type="Proteomes" id="UP001597353">
    <property type="component" value="Unassembled WGS sequence"/>
</dbReference>
<protein>
    <submittedName>
        <fullName evidence="1">Uncharacterized protein</fullName>
    </submittedName>
</protein>
<organism evidence="1 2">
    <name type="scientific">Halodurantibacterium flavum</name>
    <dbReference type="NCBI Taxonomy" id="1382802"/>
    <lineage>
        <taxon>Bacteria</taxon>
        <taxon>Pseudomonadati</taxon>
        <taxon>Pseudomonadota</taxon>
        <taxon>Alphaproteobacteria</taxon>
        <taxon>Rhodobacterales</taxon>
        <taxon>Paracoccaceae</taxon>
        <taxon>Halodurantibacterium</taxon>
    </lineage>
</organism>
<proteinExistence type="predicted"/>
<keyword evidence="2" id="KW-1185">Reference proteome</keyword>
<dbReference type="RefSeq" id="WP_390264249.1">
    <property type="nucleotide sequence ID" value="NZ_JBHUGH010000013.1"/>
</dbReference>
<reference evidence="2" key="1">
    <citation type="journal article" date="2019" name="Int. J. Syst. Evol. Microbiol.">
        <title>The Global Catalogue of Microorganisms (GCM) 10K type strain sequencing project: providing services to taxonomists for standard genome sequencing and annotation.</title>
        <authorList>
            <consortium name="The Broad Institute Genomics Platform"/>
            <consortium name="The Broad Institute Genome Sequencing Center for Infectious Disease"/>
            <person name="Wu L."/>
            <person name="Ma J."/>
        </authorList>
    </citation>
    <scope>NUCLEOTIDE SEQUENCE [LARGE SCALE GENOMIC DNA]</scope>
    <source>
        <strain evidence="2">CGMCC 4.7242</strain>
    </source>
</reference>
<gene>
    <name evidence="1" type="ORF">ACFSGJ_16380</name>
</gene>
<evidence type="ECO:0000313" key="1">
    <source>
        <dbReference type="EMBL" id="MFD1913792.1"/>
    </source>
</evidence>
<evidence type="ECO:0000313" key="2">
    <source>
        <dbReference type="Proteomes" id="UP001597353"/>
    </source>
</evidence>
<dbReference type="EMBL" id="JBHUGH010000013">
    <property type="protein sequence ID" value="MFD1913792.1"/>
    <property type="molecule type" value="Genomic_DNA"/>
</dbReference>
<accession>A0ABW4SAY8</accession>
<sequence length="1146" mass="122344">MNDLTPPLVADPTPCLMRFRLVTPAGKLLSGGTITFLQATEVPRPVGQDTEVPALETVTADEEGRGEIPLNPGTYKVRVRDAEGNRFQTFHTVVPQEEEAVLALWQDEEPQPPAVISEIRDAVRQTGEDRGVVAGERQTVEGVLLPQVNQRASAAEMAAGAADASATYADAKAEDAEISAGLAQQRATLAQQWAEGATPGGAGTKSAKGYAEDAAGFAAAVPAQVARVERDWRQRQFFARPSFASGITGWATQFTSRMTIAGFGGIMVLTGQPDVPNANFNQIREVPEVKSIDVDFLRQAIRLRASAAGASFRWQMTFVPRGGGASVSVNGNWTDIGTSYVTHEARFEAAAYQTVDARLQFRNYAGITIEVQSIEMWDDTIRTAMINSGRGYVDMASLREASADSTVNDLEIAPYNNAIINAALAAAVGTGRAVRIAGHIPFHQINLPSGGNFMLEMPDSARLAATRDNTGAFVRMNYSLWGNRVDFPYLDNVRLFGLRLEPFTKEVSGSTVPMTGNGLLGRFRKSELHGINIIYHGSQAMNFALIDSNVYSPWVYTEDTRPGSGGFRWQGGRDSTVHGASGVSGDDFAMLFGFDGGAQNIGYNGVFGQSRRARLLYVGGANYYQGMGDIVRCFAHNTKGSLGGIAVVANHPQSKVLGFMATGIQAKTEYQEYEYGDPAGRWRPNALLTIFGAVEDTSIEMQGDFGVVRSPFIIAKAGTSMQPKKISLDISGHVGDFVPGAFGSSLSNYSDTYGSAGLAHGVEDLRVHYRNFVAGSGRHGFAFAELNRAEIGGSLIMNDAGKSAAYGPDSIDGIETYVLRGIYNPADPNIEGAFIADAVAPQSRSVVFRDFRTQGPCSLSNLGFLSAETTQFAAVSGGSDQHVGWAPRLGLQVNSMPQVGSCIAGTRAVLRSTVATGGLIREGYQRLTTGSGHVFGVDWAAVMLQASTAVLTNIELPIITAPSYERGQTATCDPRVWVGTGAINYAFRWFEIGNPTPVATGQSYTFAATDDYKQFACEVTGTDATGQTEVVMSLPTPPILGKPRALNLPYYSYEVFTDPESGAPLPGPRVGQVITMIKPTWEGVEPYTTDTVRHLRNGSVISGASGVNYTLTSADLGAMIAPRNTRANVYGTTTVDGPAIGPVVAA</sequence>
<comment type="caution">
    <text evidence="1">The sequence shown here is derived from an EMBL/GenBank/DDBJ whole genome shotgun (WGS) entry which is preliminary data.</text>
</comment>
<name>A0ABW4SAY8_9RHOB</name>